<dbReference type="EMBL" id="QRWZ01000017">
    <property type="protein sequence ID" value="RGT59456.1"/>
    <property type="molecule type" value="Genomic_DNA"/>
</dbReference>
<reference evidence="1 2" key="1">
    <citation type="submission" date="2018-08" db="EMBL/GenBank/DDBJ databases">
        <title>A genome reference for cultivated species of the human gut microbiota.</title>
        <authorList>
            <person name="Zou Y."/>
            <person name="Xue W."/>
            <person name="Luo G."/>
        </authorList>
    </citation>
    <scope>NUCLEOTIDE SEQUENCE [LARGE SCALE GENOMIC DNA]</scope>
    <source>
        <strain evidence="1 2">AF18-38</strain>
    </source>
</reference>
<dbReference type="PROSITE" id="PS51257">
    <property type="entry name" value="PROKAR_LIPOPROTEIN"/>
    <property type="match status" value="1"/>
</dbReference>
<accession>A0A412PL60</accession>
<dbReference type="AlphaFoldDB" id="A0A412PL60"/>
<comment type="caution">
    <text evidence="1">The sequence shown here is derived from an EMBL/GenBank/DDBJ whole genome shotgun (WGS) entry which is preliminary data.</text>
</comment>
<sequence length="154" mass="17590">MKKVFILGLALFATVILASCSNNQHSKDNSTVSDSSIETTSSKKKEKMTYNQFEAFYPEVKDEGYEETPIEEWAYNDKVRVRGTVLDVMEGSNAKVIVCKNGKDKFLVLILPEYYKYTLKKGDKFISYGFVTDEQEGYPALASFRYLPDFANRN</sequence>
<dbReference type="Proteomes" id="UP000284046">
    <property type="component" value="Unassembled WGS sequence"/>
</dbReference>
<name>A0A412PL60_STRAP</name>
<evidence type="ECO:0000313" key="2">
    <source>
        <dbReference type="Proteomes" id="UP000284046"/>
    </source>
</evidence>
<organism evidence="1 2">
    <name type="scientific">Streptococcus anginosus</name>
    <dbReference type="NCBI Taxonomy" id="1328"/>
    <lineage>
        <taxon>Bacteria</taxon>
        <taxon>Bacillati</taxon>
        <taxon>Bacillota</taxon>
        <taxon>Bacilli</taxon>
        <taxon>Lactobacillales</taxon>
        <taxon>Streptococcaceae</taxon>
        <taxon>Streptococcus</taxon>
        <taxon>Streptococcus anginosus group</taxon>
    </lineage>
</organism>
<dbReference type="RefSeq" id="WP_118138912.1">
    <property type="nucleotide sequence ID" value="NZ_JAPAHZ010000001.1"/>
</dbReference>
<gene>
    <name evidence="1" type="ORF">DWX18_09465</name>
</gene>
<proteinExistence type="predicted"/>
<protein>
    <submittedName>
        <fullName evidence="1">Uncharacterized protein</fullName>
    </submittedName>
</protein>
<evidence type="ECO:0000313" key="1">
    <source>
        <dbReference type="EMBL" id="RGT59456.1"/>
    </source>
</evidence>